<evidence type="ECO:0000313" key="2">
    <source>
        <dbReference type="Proteomes" id="UP001589747"/>
    </source>
</evidence>
<keyword evidence="1" id="KW-0238">DNA-binding</keyword>
<gene>
    <name evidence="1" type="ORF">ACFFSY_23040</name>
</gene>
<sequence>MLLGDFKIAFEEWLARHRIQRKGEGRNRIVNGLGHAENLFLEKVWWPAFGQLAGLHPEYEIRDFRDGSRFIDFAYIRGGMRIGIEIDGYGPHWRDLSRWQFADHLMRQNQLVIDGWLVIRFAFDDVCEKPRRCQQALQQLFGKWGSEQEEEALLNSYERDVLRLALQQEQISVRMASEYLRVTTVQARRLLRMLKDKRLIVPVNQNSRRVRYYKMASTSQYRQLLG</sequence>
<dbReference type="InterPro" id="IPR036390">
    <property type="entry name" value="WH_DNA-bd_sf"/>
</dbReference>
<name>A0ABV5KUC8_9BACL</name>
<dbReference type="EMBL" id="JBHMDO010000037">
    <property type="protein sequence ID" value="MFB9328821.1"/>
    <property type="molecule type" value="Genomic_DNA"/>
</dbReference>
<dbReference type="SUPFAM" id="SSF46785">
    <property type="entry name" value="Winged helix' DNA-binding domain"/>
    <property type="match status" value="1"/>
</dbReference>
<evidence type="ECO:0000313" key="1">
    <source>
        <dbReference type="EMBL" id="MFB9328821.1"/>
    </source>
</evidence>
<organism evidence="1 2">
    <name type="scientific">Paenibacillus aurantiacus</name>
    <dbReference type="NCBI Taxonomy" id="1936118"/>
    <lineage>
        <taxon>Bacteria</taxon>
        <taxon>Bacillati</taxon>
        <taxon>Bacillota</taxon>
        <taxon>Bacilli</taxon>
        <taxon>Bacillales</taxon>
        <taxon>Paenibacillaceae</taxon>
        <taxon>Paenibacillus</taxon>
    </lineage>
</organism>
<keyword evidence="2" id="KW-1185">Reference proteome</keyword>
<reference evidence="1 2" key="1">
    <citation type="submission" date="2024-09" db="EMBL/GenBank/DDBJ databases">
        <authorList>
            <person name="Sun Q."/>
            <person name="Mori K."/>
        </authorList>
    </citation>
    <scope>NUCLEOTIDE SEQUENCE [LARGE SCALE GENOMIC DNA]</scope>
    <source>
        <strain evidence="1 2">TISTR 2452</strain>
    </source>
</reference>
<dbReference type="Proteomes" id="UP001589747">
    <property type="component" value="Unassembled WGS sequence"/>
</dbReference>
<accession>A0ABV5KUC8</accession>
<dbReference type="GO" id="GO:0003677">
    <property type="term" value="F:DNA binding"/>
    <property type="evidence" value="ECO:0007669"/>
    <property type="project" value="UniProtKB-KW"/>
</dbReference>
<comment type="caution">
    <text evidence="1">The sequence shown here is derived from an EMBL/GenBank/DDBJ whole genome shotgun (WGS) entry which is preliminary data.</text>
</comment>
<proteinExistence type="predicted"/>
<protein>
    <submittedName>
        <fullName evidence="1">DNA-binding response regulator</fullName>
    </submittedName>
</protein>
<dbReference type="RefSeq" id="WP_377498501.1">
    <property type="nucleotide sequence ID" value="NZ_JBHMDO010000037.1"/>
</dbReference>